<feature type="active site" description="Proton acceptor" evidence="7">
    <location>
        <position position="260"/>
    </location>
</feature>
<keyword evidence="8" id="KW-0288">FMN</keyword>
<feature type="binding site" evidence="8">
    <location>
        <position position="138"/>
    </location>
    <ligand>
        <name>FMN</name>
        <dbReference type="ChEBI" id="CHEBI:58210"/>
    </ligand>
</feature>
<dbReference type="GO" id="GO:0005782">
    <property type="term" value="C:peroxisomal matrix"/>
    <property type="evidence" value="ECO:0007669"/>
    <property type="project" value="TreeGrafter"/>
</dbReference>
<evidence type="ECO:0000256" key="4">
    <source>
        <dbReference type="ARBA" id="ARBA00024042"/>
    </source>
</evidence>
<feature type="binding site" evidence="8">
    <location>
        <position position="140"/>
    </location>
    <ligand>
        <name>glyoxylate</name>
        <dbReference type="ChEBI" id="CHEBI:36655"/>
    </ligand>
</feature>
<dbReference type="InterPro" id="IPR000262">
    <property type="entry name" value="FMN-dep_DH"/>
</dbReference>
<sequence>MCCNSKMAATQLVCVDDFEKYACDNLDKHTLEYYRSGANEEQTLADNRSAFKRYRLRPRFLHRDVTNRDMSTTIQGQPIDFPICISPSGLHKLVHPDGELATARAAASMKTCMALSTGSTYSMEDVANAAPHGLRWFQLYISPDREMTKHLVRRAERSGYKGLLLTIDTPLSVRRLSDTKNKFVMPKHIRLGNFMVNEDTKDYDFNASASNLFDAALSWKDVRWLKQFSSLPLIVKGVLTAEDAIEAVNCGVDGVFVSNHGGRRLDCVPASIDVLAEVVRAVAGRCEVYLDSGVRTGTDVLKALALGARAVFIGRPALYGLAYDGEAGVRQVLEILKSELSLAMALSGCACLDDIKRELVVHESHYLRPKL</sequence>
<comment type="catalytic activity">
    <reaction evidence="6">
        <text>2-hydroxyoctanoate + O2 = 2-oxooctanoate + H2O2</text>
        <dbReference type="Rhea" id="RHEA:67940"/>
        <dbReference type="ChEBI" id="CHEBI:15379"/>
        <dbReference type="ChEBI" id="CHEBI:16240"/>
        <dbReference type="ChEBI" id="CHEBI:133514"/>
        <dbReference type="ChEBI" id="CHEBI:176689"/>
    </reaction>
    <physiologicalReaction direction="left-to-right" evidence="6">
        <dbReference type="Rhea" id="RHEA:67941"/>
    </physiologicalReaction>
</comment>
<evidence type="ECO:0000313" key="10">
    <source>
        <dbReference type="Proteomes" id="UP000085678"/>
    </source>
</evidence>
<keyword evidence="10" id="KW-1185">Reference proteome</keyword>
<accession>A0A1S3K608</accession>
<feature type="binding site" evidence="8">
    <location>
        <begin position="291"/>
        <end position="295"/>
    </location>
    <ligand>
        <name>FMN</name>
        <dbReference type="ChEBI" id="CHEBI:58210"/>
    </ligand>
</feature>
<dbReference type="PANTHER" id="PTHR10578:SF149">
    <property type="entry name" value="2-HYDROXYACID OXIDASE 2"/>
    <property type="match status" value="1"/>
</dbReference>
<feature type="binding site" evidence="8">
    <location>
        <begin position="314"/>
        <end position="315"/>
    </location>
    <ligand>
        <name>FMN</name>
        <dbReference type="ChEBI" id="CHEBI:58210"/>
    </ligand>
</feature>
<feature type="binding site" evidence="8">
    <location>
        <position position="263"/>
    </location>
    <ligand>
        <name>glyoxylate</name>
        <dbReference type="ChEBI" id="CHEBI:36655"/>
    </ligand>
</feature>
<evidence type="ECO:0000256" key="2">
    <source>
        <dbReference type="ARBA" id="ARBA00013087"/>
    </source>
</evidence>
<feature type="binding site" evidence="8">
    <location>
        <position position="258"/>
    </location>
    <ligand>
        <name>FMN</name>
        <dbReference type="ChEBI" id="CHEBI:58210"/>
    </ligand>
</feature>
<dbReference type="GO" id="GO:0003973">
    <property type="term" value="F:(S)-2-hydroxy-acid oxidase activity"/>
    <property type="evidence" value="ECO:0007669"/>
    <property type="project" value="UniProtKB-EC"/>
</dbReference>
<proteinExistence type="inferred from homology"/>
<evidence type="ECO:0000256" key="1">
    <source>
        <dbReference type="ARBA" id="ARBA00001917"/>
    </source>
</evidence>
<dbReference type="AlphaFoldDB" id="A0A1S3K608"/>
<dbReference type="PROSITE" id="PS51349">
    <property type="entry name" value="FMN_HYDROXY_ACID_DH_2"/>
    <property type="match status" value="1"/>
</dbReference>
<dbReference type="GeneID" id="106178974"/>
<dbReference type="Proteomes" id="UP000085678">
    <property type="component" value="Unplaced"/>
</dbReference>
<dbReference type="InterPro" id="IPR012133">
    <property type="entry name" value="Alpha-hydoxy_acid_DH_FMN"/>
</dbReference>
<dbReference type="FunCoup" id="A0A1S3K608">
    <property type="interactions" value="463"/>
</dbReference>
<dbReference type="KEGG" id="lak:106178974"/>
<feature type="binding site" evidence="8">
    <location>
        <position position="166"/>
    </location>
    <ligand>
        <name>FMN</name>
        <dbReference type="ChEBI" id="CHEBI:58210"/>
    </ligand>
</feature>
<keyword evidence="8" id="KW-0285">Flavoprotein</keyword>
<feature type="binding site" evidence="8">
    <location>
        <position position="260"/>
    </location>
    <ligand>
        <name>glyoxylate</name>
        <dbReference type="ChEBI" id="CHEBI:36655"/>
    </ligand>
</feature>
<keyword evidence="3" id="KW-0560">Oxidoreductase</keyword>
<dbReference type="STRING" id="7574.A0A1S3K608"/>
<dbReference type="PANTHER" id="PTHR10578">
    <property type="entry name" value="S -2-HYDROXY-ACID OXIDASE-RELATED"/>
    <property type="match status" value="1"/>
</dbReference>
<dbReference type="InterPro" id="IPR013785">
    <property type="entry name" value="Aldolase_TIM"/>
</dbReference>
<dbReference type="FunFam" id="3.20.20.70:FF:000056">
    <property type="entry name" value="hydroxyacid oxidase 2"/>
    <property type="match status" value="1"/>
</dbReference>
<dbReference type="GO" id="GO:0001561">
    <property type="term" value="P:fatty acid alpha-oxidation"/>
    <property type="evidence" value="ECO:0007669"/>
    <property type="project" value="TreeGrafter"/>
</dbReference>
<feature type="domain" description="FMN hydroxy acid dehydrogenase" evidence="9">
    <location>
        <begin position="7"/>
        <end position="365"/>
    </location>
</feature>
<feature type="binding site" evidence="8">
    <location>
        <position position="175"/>
    </location>
    <ligand>
        <name>glyoxylate</name>
        <dbReference type="ChEBI" id="CHEBI:36655"/>
    </ligand>
</feature>
<dbReference type="InParanoid" id="A0A1S3K608"/>
<feature type="binding site" evidence="8">
    <location>
        <position position="236"/>
    </location>
    <ligand>
        <name>FMN</name>
        <dbReference type="ChEBI" id="CHEBI:58210"/>
    </ligand>
</feature>
<feature type="binding site" evidence="8">
    <location>
        <position position="116"/>
    </location>
    <ligand>
        <name>FMN</name>
        <dbReference type="ChEBI" id="CHEBI:58210"/>
    </ligand>
</feature>
<dbReference type="RefSeq" id="XP_013417864.1">
    <property type="nucleotide sequence ID" value="XM_013562410.1"/>
</dbReference>
<evidence type="ECO:0000256" key="8">
    <source>
        <dbReference type="PIRSR" id="PIRSR000138-2"/>
    </source>
</evidence>
<reference evidence="11" key="1">
    <citation type="submission" date="2025-08" db="UniProtKB">
        <authorList>
            <consortium name="RefSeq"/>
        </authorList>
    </citation>
    <scope>IDENTIFICATION</scope>
    <source>
        <tissue evidence="11">Gonads</tissue>
    </source>
</reference>
<comment type="catalytic activity">
    <reaction evidence="5">
        <text>a (2S)-2-hydroxycarboxylate + O2 = a 2-oxocarboxylate + H2O2</text>
        <dbReference type="Rhea" id="RHEA:16789"/>
        <dbReference type="ChEBI" id="CHEBI:15379"/>
        <dbReference type="ChEBI" id="CHEBI:16240"/>
        <dbReference type="ChEBI" id="CHEBI:35179"/>
        <dbReference type="ChEBI" id="CHEBI:58123"/>
        <dbReference type="EC" id="1.1.3.15"/>
    </reaction>
    <physiologicalReaction direction="left-to-right" evidence="5">
        <dbReference type="Rhea" id="RHEA:16790"/>
    </physiologicalReaction>
</comment>
<comment type="similarity">
    <text evidence="4">Belongs to the FMN-dependent alpha-hydroxy acid dehydrogenase family.</text>
</comment>
<evidence type="ECO:0000256" key="5">
    <source>
        <dbReference type="ARBA" id="ARBA00029325"/>
    </source>
</evidence>
<dbReference type="EC" id="1.1.3.15" evidence="2"/>
<name>A0A1S3K608_LINAN</name>
<feature type="binding site" evidence="8">
    <location>
        <begin position="87"/>
        <end position="89"/>
    </location>
    <ligand>
        <name>FMN</name>
        <dbReference type="ChEBI" id="CHEBI:58210"/>
    </ligand>
</feature>
<protein>
    <recommendedName>
        <fullName evidence="2">(S)-2-hydroxy-acid oxidase</fullName>
        <ecNumber evidence="2">1.1.3.15</ecNumber>
    </recommendedName>
</protein>
<feature type="binding site" evidence="8">
    <location>
        <position position="33"/>
    </location>
    <ligand>
        <name>glyoxylate</name>
        <dbReference type="ChEBI" id="CHEBI:36655"/>
    </ligand>
</feature>
<gene>
    <name evidence="11" type="primary">LOC106178974</name>
</gene>
<comment type="cofactor">
    <cofactor evidence="1">
        <name>FMN</name>
        <dbReference type="ChEBI" id="CHEBI:58210"/>
    </cofactor>
</comment>
<evidence type="ECO:0000259" key="9">
    <source>
        <dbReference type="PROSITE" id="PS51349"/>
    </source>
</evidence>
<dbReference type="PIRSF" id="PIRSF000138">
    <property type="entry name" value="Al-hdrx_acd_dh"/>
    <property type="match status" value="1"/>
</dbReference>
<evidence type="ECO:0000256" key="7">
    <source>
        <dbReference type="PIRSR" id="PIRSR000138-1"/>
    </source>
</evidence>
<dbReference type="GO" id="GO:0010181">
    <property type="term" value="F:FMN binding"/>
    <property type="evidence" value="ECO:0007669"/>
    <property type="project" value="InterPro"/>
</dbReference>
<dbReference type="Gene3D" id="3.20.20.70">
    <property type="entry name" value="Aldolase class I"/>
    <property type="match status" value="1"/>
</dbReference>
<organism evidence="10 11">
    <name type="scientific">Lingula anatina</name>
    <name type="common">Brachiopod</name>
    <name type="synonym">Lingula unguis</name>
    <dbReference type="NCBI Taxonomy" id="7574"/>
    <lineage>
        <taxon>Eukaryota</taxon>
        <taxon>Metazoa</taxon>
        <taxon>Spiralia</taxon>
        <taxon>Lophotrochozoa</taxon>
        <taxon>Brachiopoda</taxon>
        <taxon>Linguliformea</taxon>
        <taxon>Lingulata</taxon>
        <taxon>Lingulida</taxon>
        <taxon>Linguloidea</taxon>
        <taxon>Lingulidae</taxon>
        <taxon>Lingula</taxon>
    </lineage>
</organism>
<evidence type="ECO:0000256" key="6">
    <source>
        <dbReference type="ARBA" id="ARBA00029327"/>
    </source>
</evidence>
<dbReference type="SUPFAM" id="SSF51395">
    <property type="entry name" value="FMN-linked oxidoreductases"/>
    <property type="match status" value="1"/>
</dbReference>
<dbReference type="Pfam" id="PF01070">
    <property type="entry name" value="FMN_dh"/>
    <property type="match status" value="1"/>
</dbReference>
<dbReference type="OrthoDB" id="6274671at2759"/>
<evidence type="ECO:0000256" key="3">
    <source>
        <dbReference type="ARBA" id="ARBA00023002"/>
    </source>
</evidence>
<dbReference type="CDD" id="cd02809">
    <property type="entry name" value="alpha_hydroxyacid_oxid_FMN"/>
    <property type="match status" value="1"/>
</dbReference>
<dbReference type="InterPro" id="IPR037396">
    <property type="entry name" value="FMN_HAD"/>
</dbReference>
<evidence type="ECO:0000313" key="11">
    <source>
        <dbReference type="RefSeq" id="XP_013417864.1"/>
    </source>
</evidence>